<comment type="catalytic activity">
    <reaction evidence="8">
        <text>fluoride(in) = fluoride(out)</text>
        <dbReference type="Rhea" id="RHEA:76159"/>
        <dbReference type="ChEBI" id="CHEBI:17051"/>
    </reaction>
    <physiologicalReaction direction="left-to-right" evidence="8">
        <dbReference type="Rhea" id="RHEA:76160"/>
    </physiologicalReaction>
</comment>
<dbReference type="GO" id="GO:0140114">
    <property type="term" value="P:cellular detoxification of fluoride"/>
    <property type="evidence" value="ECO:0007669"/>
    <property type="project" value="UniProtKB-UniRule"/>
</dbReference>
<feature type="binding site" evidence="10">
    <location>
        <position position="76"/>
    </location>
    <ligand>
        <name>Na(+)</name>
        <dbReference type="ChEBI" id="CHEBI:29101"/>
        <note>structural</note>
    </ligand>
</feature>
<evidence type="ECO:0000256" key="3">
    <source>
        <dbReference type="ARBA" id="ARBA00022692"/>
    </source>
</evidence>
<dbReference type="GO" id="GO:0062054">
    <property type="term" value="F:fluoride channel activity"/>
    <property type="evidence" value="ECO:0007669"/>
    <property type="project" value="UniProtKB-UniRule"/>
</dbReference>
<protein>
    <recommendedName>
        <fullName evidence="10">Fluoride-specific ion channel FluC</fullName>
    </recommendedName>
</protein>
<feature type="binding site" evidence="10">
    <location>
        <position position="73"/>
    </location>
    <ligand>
        <name>Na(+)</name>
        <dbReference type="ChEBI" id="CHEBI:29101"/>
        <note>structural</note>
    </ligand>
</feature>
<dbReference type="HAMAP" id="MF_00454">
    <property type="entry name" value="FluC"/>
    <property type="match status" value="1"/>
</dbReference>
<evidence type="ECO:0000256" key="2">
    <source>
        <dbReference type="ARBA" id="ARBA00022475"/>
    </source>
</evidence>
<dbReference type="AlphaFoldDB" id="A0A1I6TAE8"/>
<dbReference type="InterPro" id="IPR003691">
    <property type="entry name" value="FluC"/>
</dbReference>
<evidence type="ECO:0000313" key="11">
    <source>
        <dbReference type="EMBL" id="SFS86192.1"/>
    </source>
</evidence>
<comment type="activity regulation">
    <text evidence="10">Na(+) is not transported, but it plays an essential structural role and its presence is essential for fluoride channel function.</text>
</comment>
<accession>A0A1I6TAE8</accession>
<name>A0A1I6TAE8_9PSEU</name>
<keyword evidence="10" id="KW-0915">Sodium</keyword>
<dbReference type="RefSeq" id="WP_093419788.1">
    <property type="nucleotide sequence ID" value="NZ_FOZX01000006.1"/>
</dbReference>
<keyword evidence="6 10" id="KW-0407">Ion channel</keyword>
<dbReference type="Proteomes" id="UP000198852">
    <property type="component" value="Unassembled WGS sequence"/>
</dbReference>
<evidence type="ECO:0000256" key="5">
    <source>
        <dbReference type="ARBA" id="ARBA00023136"/>
    </source>
</evidence>
<keyword evidence="10" id="KW-0479">Metal-binding</keyword>
<keyword evidence="5 10" id="KW-0472">Membrane</keyword>
<sequence>MTVLLVALGGATGASLRFLTDRWVQARHDTGFPWGTLVVNAVGSLLLGFLAGAALFGAPMPVLQTVLGVGLCGALTTFSTFGYESVRLLTGGARLLGVLNVVGSVLVGLGAGLLGVLLAAGIWH</sequence>
<evidence type="ECO:0000256" key="4">
    <source>
        <dbReference type="ARBA" id="ARBA00022989"/>
    </source>
</evidence>
<dbReference type="PANTHER" id="PTHR28259">
    <property type="entry name" value="FLUORIDE EXPORT PROTEIN 1-RELATED"/>
    <property type="match status" value="1"/>
</dbReference>
<dbReference type="OrthoDB" id="5148600at2"/>
<evidence type="ECO:0000256" key="9">
    <source>
        <dbReference type="ARBA" id="ARBA00049940"/>
    </source>
</evidence>
<evidence type="ECO:0000256" key="7">
    <source>
        <dbReference type="ARBA" id="ARBA00035120"/>
    </source>
</evidence>
<evidence type="ECO:0000256" key="1">
    <source>
        <dbReference type="ARBA" id="ARBA00004651"/>
    </source>
</evidence>
<feature type="transmembrane region" description="Helical" evidence="10">
    <location>
        <begin position="37"/>
        <end position="58"/>
    </location>
</feature>
<proteinExistence type="inferred from homology"/>
<organism evidence="11 12">
    <name type="scientific">Saccharopolyspora flava</name>
    <dbReference type="NCBI Taxonomy" id="95161"/>
    <lineage>
        <taxon>Bacteria</taxon>
        <taxon>Bacillati</taxon>
        <taxon>Actinomycetota</taxon>
        <taxon>Actinomycetes</taxon>
        <taxon>Pseudonocardiales</taxon>
        <taxon>Pseudonocardiaceae</taxon>
        <taxon>Saccharopolyspora</taxon>
    </lineage>
</organism>
<dbReference type="STRING" id="95161.SAMN05660874_03817"/>
<keyword evidence="10" id="KW-0813">Transport</keyword>
<evidence type="ECO:0000256" key="6">
    <source>
        <dbReference type="ARBA" id="ARBA00023303"/>
    </source>
</evidence>
<evidence type="ECO:0000256" key="10">
    <source>
        <dbReference type="HAMAP-Rule" id="MF_00454"/>
    </source>
</evidence>
<gene>
    <name evidence="10" type="primary">fluC</name>
    <name evidence="10" type="synonym">crcB</name>
    <name evidence="11" type="ORF">SAMN05660874_03817</name>
</gene>
<reference evidence="12" key="1">
    <citation type="submission" date="2016-10" db="EMBL/GenBank/DDBJ databases">
        <authorList>
            <person name="Varghese N."/>
            <person name="Submissions S."/>
        </authorList>
    </citation>
    <scope>NUCLEOTIDE SEQUENCE [LARGE SCALE GENOMIC DNA]</scope>
    <source>
        <strain evidence="12">DSM 44771</strain>
    </source>
</reference>
<comment type="similarity">
    <text evidence="7 10">Belongs to the fluoride channel Fluc/FEX (TC 1.A.43) family.</text>
</comment>
<feature type="transmembrane region" description="Helical" evidence="10">
    <location>
        <begin position="65"/>
        <end position="83"/>
    </location>
</feature>
<keyword evidence="3 10" id="KW-0812">Transmembrane</keyword>
<feature type="transmembrane region" description="Helical" evidence="10">
    <location>
        <begin position="95"/>
        <end position="123"/>
    </location>
</feature>
<evidence type="ECO:0000256" key="8">
    <source>
        <dbReference type="ARBA" id="ARBA00035585"/>
    </source>
</evidence>
<dbReference type="PANTHER" id="PTHR28259:SF1">
    <property type="entry name" value="FLUORIDE EXPORT PROTEIN 1-RELATED"/>
    <property type="match status" value="1"/>
</dbReference>
<dbReference type="GO" id="GO:0046872">
    <property type="term" value="F:metal ion binding"/>
    <property type="evidence" value="ECO:0007669"/>
    <property type="project" value="UniProtKB-KW"/>
</dbReference>
<dbReference type="Pfam" id="PF02537">
    <property type="entry name" value="CRCB"/>
    <property type="match status" value="1"/>
</dbReference>
<evidence type="ECO:0000313" key="12">
    <source>
        <dbReference type="Proteomes" id="UP000198852"/>
    </source>
</evidence>
<keyword evidence="4 10" id="KW-1133">Transmembrane helix</keyword>
<keyword evidence="12" id="KW-1185">Reference proteome</keyword>
<keyword evidence="2 10" id="KW-1003">Cell membrane</keyword>
<comment type="function">
    <text evidence="9 10">Fluoride-specific ion channel. Important for reducing fluoride concentration in the cell, thus reducing its toxicity.</text>
</comment>
<comment type="subcellular location">
    <subcellularLocation>
        <location evidence="1 10">Cell membrane</location>
        <topology evidence="1 10">Multi-pass membrane protein</topology>
    </subcellularLocation>
</comment>
<dbReference type="EMBL" id="FOZX01000006">
    <property type="protein sequence ID" value="SFS86192.1"/>
    <property type="molecule type" value="Genomic_DNA"/>
</dbReference>
<dbReference type="NCBIfam" id="TIGR00494">
    <property type="entry name" value="crcB"/>
    <property type="match status" value="1"/>
</dbReference>
<keyword evidence="10" id="KW-0406">Ion transport</keyword>
<dbReference type="GO" id="GO:0005886">
    <property type="term" value="C:plasma membrane"/>
    <property type="evidence" value="ECO:0007669"/>
    <property type="project" value="UniProtKB-SubCell"/>
</dbReference>